<keyword evidence="1" id="KW-0812">Transmembrane</keyword>
<feature type="transmembrane region" description="Helical" evidence="1">
    <location>
        <begin position="108"/>
        <end position="136"/>
    </location>
</feature>
<feature type="transmembrane region" description="Helical" evidence="1">
    <location>
        <begin position="21"/>
        <end position="41"/>
    </location>
</feature>
<feature type="transmembrane region" description="Helical" evidence="1">
    <location>
        <begin position="142"/>
        <end position="168"/>
    </location>
</feature>
<accession>A0A4R3K1S7</accession>
<reference evidence="2 3" key="1">
    <citation type="submission" date="2019-03" db="EMBL/GenBank/DDBJ databases">
        <title>Genomic Encyclopedia of Type Strains, Phase IV (KMG-IV): sequencing the most valuable type-strain genomes for metagenomic binning, comparative biology and taxonomic classification.</title>
        <authorList>
            <person name="Goeker M."/>
        </authorList>
    </citation>
    <scope>NUCLEOTIDE SEQUENCE [LARGE SCALE GENOMIC DNA]</scope>
    <source>
        <strain evidence="2 3">DSM 29489</strain>
    </source>
</reference>
<dbReference type="Pfam" id="PF06695">
    <property type="entry name" value="Sm_multidrug_ex"/>
    <property type="match status" value="1"/>
</dbReference>
<name>A0A4R3K1S7_9FIRM</name>
<dbReference type="PANTHER" id="PTHR36007:SF2">
    <property type="entry name" value="TRANSPORT PROTEIN-RELATED"/>
    <property type="match status" value="1"/>
</dbReference>
<dbReference type="InterPro" id="IPR009577">
    <property type="entry name" value="Sm_multidrug_ex"/>
</dbReference>
<dbReference type="Proteomes" id="UP000295726">
    <property type="component" value="Unassembled WGS sequence"/>
</dbReference>
<comment type="caution">
    <text evidence="2">The sequence shown here is derived from an EMBL/GenBank/DDBJ whole genome shotgun (WGS) entry which is preliminary data.</text>
</comment>
<keyword evidence="3" id="KW-1185">Reference proteome</keyword>
<dbReference type="EMBL" id="SLZZ01000027">
    <property type="protein sequence ID" value="TCS75789.1"/>
    <property type="molecule type" value="Genomic_DNA"/>
</dbReference>
<dbReference type="RefSeq" id="WP_132383176.1">
    <property type="nucleotide sequence ID" value="NZ_DAIPCY010000027.1"/>
</dbReference>
<protein>
    <submittedName>
        <fullName evidence="2">Putative membrane protein</fullName>
    </submittedName>
</protein>
<dbReference type="AlphaFoldDB" id="A0A4R3K1S7"/>
<keyword evidence="1" id="KW-1133">Transmembrane helix</keyword>
<dbReference type="OrthoDB" id="360192at2"/>
<keyword evidence="1" id="KW-0472">Membrane</keyword>
<gene>
    <name evidence="2" type="ORF">EDD59_12727</name>
</gene>
<dbReference type="PANTHER" id="PTHR36007">
    <property type="entry name" value="TRANSPORT PROTEIN-RELATED"/>
    <property type="match status" value="1"/>
</dbReference>
<sequence>MSHALMNWFIINLGGKVSKKLIVFIISMVPILELRGGLLAAGPPFLDVQKWQAVPICIIGNLLPIPFILLLITRIFDWMKGTKKLRPMVEKLETKAMSKSANIEKYEFWGLLIFVGIPLPGTGAWTGALIAALLGIRFKKAFPAIALGVLMAGCIMTILSYGIIGGIFG</sequence>
<feature type="transmembrane region" description="Helical" evidence="1">
    <location>
        <begin position="53"/>
        <end position="76"/>
    </location>
</feature>
<evidence type="ECO:0000313" key="3">
    <source>
        <dbReference type="Proteomes" id="UP000295726"/>
    </source>
</evidence>
<proteinExistence type="predicted"/>
<evidence type="ECO:0000256" key="1">
    <source>
        <dbReference type="SAM" id="Phobius"/>
    </source>
</evidence>
<organism evidence="2 3">
    <name type="scientific">Muricomes intestini</name>
    <dbReference type="NCBI Taxonomy" id="1796634"/>
    <lineage>
        <taxon>Bacteria</taxon>
        <taxon>Bacillati</taxon>
        <taxon>Bacillota</taxon>
        <taxon>Clostridia</taxon>
        <taxon>Lachnospirales</taxon>
        <taxon>Lachnospiraceae</taxon>
        <taxon>Muricomes</taxon>
    </lineage>
</organism>
<evidence type="ECO:0000313" key="2">
    <source>
        <dbReference type="EMBL" id="TCS75789.1"/>
    </source>
</evidence>